<protein>
    <submittedName>
        <fullName evidence="3">Predicted ATP-dependent endonuclease of the OLD family</fullName>
    </submittedName>
</protein>
<feature type="domain" description="Endonuclease GajA/Old nuclease/RecF-like AAA" evidence="1">
    <location>
        <begin position="4"/>
        <end position="314"/>
    </location>
</feature>
<dbReference type="PANTHER" id="PTHR43581:SF4">
    <property type="entry name" value="ATP_GTP PHOSPHATASE"/>
    <property type="match status" value="1"/>
</dbReference>
<dbReference type="CDD" id="cd01026">
    <property type="entry name" value="TOPRIM_OLD"/>
    <property type="match status" value="1"/>
</dbReference>
<dbReference type="Pfam" id="PF20469">
    <property type="entry name" value="OLD-like_TOPRIM"/>
    <property type="match status" value="1"/>
</dbReference>
<feature type="domain" description="OLD protein-like TOPRIM" evidence="2">
    <location>
        <begin position="361"/>
        <end position="424"/>
    </location>
</feature>
<name>A0AAD1BJT8_PREIN</name>
<evidence type="ECO:0000313" key="4">
    <source>
        <dbReference type="Proteomes" id="UP000067008"/>
    </source>
</evidence>
<dbReference type="GO" id="GO:0004519">
    <property type="term" value="F:endonuclease activity"/>
    <property type="evidence" value="ECO:0007669"/>
    <property type="project" value="UniProtKB-KW"/>
</dbReference>
<accession>A0AAD1BJT8</accession>
<keyword evidence="3" id="KW-0540">Nuclease</keyword>
<dbReference type="OMA" id="KYMKGHK"/>
<dbReference type="InterPro" id="IPR051396">
    <property type="entry name" value="Bact_Antivir_Def_Nuclease"/>
</dbReference>
<reference evidence="3 4" key="1">
    <citation type="submission" date="2015-07" db="EMBL/GenBank/DDBJ databases">
        <title>Complete genome sequence of Prevotella intermedia strain 17-2.</title>
        <authorList>
            <person name="Nambu T."/>
        </authorList>
    </citation>
    <scope>NUCLEOTIDE SEQUENCE [LARGE SCALE GENOMIC DNA]</scope>
    <source>
        <strain evidence="3 4">17-2</strain>
    </source>
</reference>
<dbReference type="RefSeq" id="WP_014709395.1">
    <property type="nucleotide sequence ID" value="NZ_AP014925.1"/>
</dbReference>
<evidence type="ECO:0000259" key="1">
    <source>
        <dbReference type="Pfam" id="PF13175"/>
    </source>
</evidence>
<dbReference type="Pfam" id="PF13175">
    <property type="entry name" value="AAA_15"/>
    <property type="match status" value="1"/>
</dbReference>
<sequence length="522" mass="59321">MIVITKIKLHNFKRFKDLVFDVNPDINIFIGDNESGKSTILQAIDIVARGSRTRIENIGLDKLFNIETMHEYMNGNRDLNNIPEMYVELYFSNHPDPLLEGMNNSLGLLCSGIRLCCALNDDYSQQVAQLLQNPDVSFPLEFYKITFETFAGESFNAYTKKLNNIFIDNSTIGSPRAMRDYVNDIYHAQLTDVQRVNARFAYKDSKIRFQAQTLAQYNVLIQPYSFAIRESADDNIETDITLLENDIPLENKGTGTQCFIKTELSINRAVNSIDAVLIEEPENHLSYTKMLKLIELIRGSQNRQLFISTHCDLIATRLNLKKCLLFNSSSTNVVSLGALPDDTADFFIKAPDNNMLQFVLSPKSILVEGDAEFILMEALYKRTLAKELSSSGIGVIAVGGKCFKRYLDVAKLLNNKVAVITDNDHDYAVNVTNNYSDYTQNQFPNVKIYSDTDNTRNTFEVCIYQENQAICDSEFQTHGRRLATVDYMLKNKAETAYLLLKNKADTIVVPQYIQDAIRWIDA</sequence>
<evidence type="ECO:0000259" key="2">
    <source>
        <dbReference type="Pfam" id="PF20469"/>
    </source>
</evidence>
<dbReference type="PANTHER" id="PTHR43581">
    <property type="entry name" value="ATP/GTP PHOSPHATASE"/>
    <property type="match status" value="1"/>
</dbReference>
<dbReference type="Gene3D" id="3.40.50.300">
    <property type="entry name" value="P-loop containing nucleotide triphosphate hydrolases"/>
    <property type="match status" value="1"/>
</dbReference>
<proteinExistence type="predicted"/>
<dbReference type="AlphaFoldDB" id="A0AAD1BJT8"/>
<keyword evidence="3" id="KW-0255">Endonuclease</keyword>
<evidence type="ECO:0000313" key="3">
    <source>
        <dbReference type="EMBL" id="BAR96598.1"/>
    </source>
</evidence>
<dbReference type="EMBL" id="AP014925">
    <property type="protein sequence ID" value="BAR96598.1"/>
    <property type="molecule type" value="Genomic_DNA"/>
</dbReference>
<gene>
    <name evidence="3" type="ORF">PI172_1870</name>
</gene>
<dbReference type="InterPro" id="IPR041685">
    <property type="entry name" value="AAA_GajA/Old/RecF-like"/>
</dbReference>
<keyword evidence="3" id="KW-0378">Hydrolase</keyword>
<dbReference type="Proteomes" id="UP000067008">
    <property type="component" value="Chromosome 2"/>
</dbReference>
<organism evidence="3 4">
    <name type="scientific">Prevotella intermedia</name>
    <dbReference type="NCBI Taxonomy" id="28131"/>
    <lineage>
        <taxon>Bacteria</taxon>
        <taxon>Pseudomonadati</taxon>
        <taxon>Bacteroidota</taxon>
        <taxon>Bacteroidia</taxon>
        <taxon>Bacteroidales</taxon>
        <taxon>Prevotellaceae</taxon>
        <taxon>Prevotella</taxon>
    </lineage>
</organism>
<dbReference type="InterPro" id="IPR034139">
    <property type="entry name" value="TOPRIM_OLD"/>
</dbReference>
<dbReference type="SUPFAM" id="SSF52540">
    <property type="entry name" value="P-loop containing nucleoside triphosphate hydrolases"/>
    <property type="match status" value="1"/>
</dbReference>
<dbReference type="InterPro" id="IPR027417">
    <property type="entry name" value="P-loop_NTPase"/>
</dbReference>